<accession>A0A0P9LY73</accession>
<dbReference type="EMBL" id="RBOV01000361">
    <property type="protein sequence ID" value="RMN07547.1"/>
    <property type="molecule type" value="Genomic_DNA"/>
</dbReference>
<feature type="chain" id="PRO_5030014109" evidence="1">
    <location>
        <begin position="21"/>
        <end position="82"/>
    </location>
</feature>
<sequence length="82" mass="8600">MRCATASSALSWRIITSTLACSEAVPAAPACAENSSGVHSRTAVKQICTREDVDLSAGGLKFTSRALEAVGIYVHSMTNDRV</sequence>
<gene>
    <name evidence="2" type="ORF">ALQ65_102330</name>
</gene>
<organism evidence="2 3">
    <name type="scientific">Pseudomonas syringae pv. coriandricola</name>
    <dbReference type="NCBI Taxonomy" id="264453"/>
    <lineage>
        <taxon>Bacteria</taxon>
        <taxon>Pseudomonadati</taxon>
        <taxon>Pseudomonadota</taxon>
        <taxon>Gammaproteobacteria</taxon>
        <taxon>Pseudomonadales</taxon>
        <taxon>Pseudomonadaceae</taxon>
        <taxon>Pseudomonas</taxon>
    </lineage>
</organism>
<keyword evidence="1" id="KW-0732">Signal</keyword>
<evidence type="ECO:0000313" key="3">
    <source>
        <dbReference type="Proteomes" id="UP000271468"/>
    </source>
</evidence>
<evidence type="ECO:0000256" key="1">
    <source>
        <dbReference type="SAM" id="SignalP"/>
    </source>
</evidence>
<protein>
    <submittedName>
        <fullName evidence="2">Uncharacterized protein</fullName>
    </submittedName>
</protein>
<dbReference type="AlphaFoldDB" id="A0A0P9LY73"/>
<evidence type="ECO:0000313" key="2">
    <source>
        <dbReference type="EMBL" id="RMN07547.1"/>
    </source>
</evidence>
<reference evidence="2 3" key="1">
    <citation type="submission" date="2018-08" db="EMBL/GenBank/DDBJ databases">
        <title>Recombination of ecologically and evolutionarily significant loci maintains genetic cohesion in the Pseudomonas syringae species complex.</title>
        <authorList>
            <person name="Dillon M."/>
            <person name="Thakur S."/>
            <person name="Almeida R.N.D."/>
            <person name="Weir B.S."/>
            <person name="Guttman D.S."/>
        </authorList>
    </citation>
    <scope>NUCLEOTIDE SEQUENCE [LARGE SCALE GENOMIC DNA]</scope>
    <source>
        <strain evidence="2 3">ICMP 12341</strain>
    </source>
</reference>
<name>A0A0P9LY73_9PSED</name>
<feature type="signal peptide" evidence="1">
    <location>
        <begin position="1"/>
        <end position="20"/>
    </location>
</feature>
<proteinExistence type="predicted"/>
<comment type="caution">
    <text evidence="2">The sequence shown here is derived from an EMBL/GenBank/DDBJ whole genome shotgun (WGS) entry which is preliminary data.</text>
</comment>
<dbReference type="Proteomes" id="UP000271468">
    <property type="component" value="Unassembled WGS sequence"/>
</dbReference>